<feature type="transmembrane region" description="Helical" evidence="4">
    <location>
        <begin position="292"/>
        <end position="312"/>
    </location>
</feature>
<dbReference type="InterPro" id="IPR011701">
    <property type="entry name" value="MFS"/>
</dbReference>
<dbReference type="PANTHER" id="PTHR11360:SF177">
    <property type="entry name" value="RIBOFLAVIN TRANSPORTER MCH5"/>
    <property type="match status" value="1"/>
</dbReference>
<dbReference type="InterPro" id="IPR050327">
    <property type="entry name" value="Proton-linked_MCT"/>
</dbReference>
<feature type="transmembrane region" description="Helical" evidence="4">
    <location>
        <begin position="206"/>
        <end position="224"/>
    </location>
</feature>
<dbReference type="Gene3D" id="1.20.1250.20">
    <property type="entry name" value="MFS general substrate transporter like domains"/>
    <property type="match status" value="1"/>
</dbReference>
<feature type="compositionally biased region" description="Polar residues" evidence="3">
    <location>
        <begin position="11"/>
        <end position="20"/>
    </location>
</feature>
<evidence type="ECO:0000256" key="2">
    <source>
        <dbReference type="ARBA" id="ARBA00006727"/>
    </source>
</evidence>
<dbReference type="AlphaFoldDB" id="A0A8H6LZ45"/>
<feature type="transmembrane region" description="Helical" evidence="4">
    <location>
        <begin position="418"/>
        <end position="437"/>
    </location>
</feature>
<accession>A0A8H6LZ45</accession>
<name>A0A8H6LZ45_9AGAR</name>
<organism evidence="6 7">
    <name type="scientific">Ephemerocybe angulata</name>
    <dbReference type="NCBI Taxonomy" id="980116"/>
    <lineage>
        <taxon>Eukaryota</taxon>
        <taxon>Fungi</taxon>
        <taxon>Dikarya</taxon>
        <taxon>Basidiomycota</taxon>
        <taxon>Agaricomycotina</taxon>
        <taxon>Agaricomycetes</taxon>
        <taxon>Agaricomycetidae</taxon>
        <taxon>Agaricales</taxon>
        <taxon>Agaricineae</taxon>
        <taxon>Psathyrellaceae</taxon>
        <taxon>Ephemerocybe</taxon>
    </lineage>
</organism>
<dbReference type="InterPro" id="IPR036259">
    <property type="entry name" value="MFS_trans_sf"/>
</dbReference>
<proteinExistence type="inferred from homology"/>
<feature type="domain" description="Major facilitator superfamily (MFS) profile" evidence="5">
    <location>
        <begin position="164"/>
        <end position="561"/>
    </location>
</feature>
<feature type="transmembrane region" description="Helical" evidence="4">
    <location>
        <begin position="236"/>
        <end position="255"/>
    </location>
</feature>
<protein>
    <submittedName>
        <fullName evidence="6">Major facilitator superfamily domain-containing protein</fullName>
    </submittedName>
</protein>
<evidence type="ECO:0000256" key="3">
    <source>
        <dbReference type="SAM" id="MobiDB-lite"/>
    </source>
</evidence>
<dbReference type="Proteomes" id="UP000521943">
    <property type="component" value="Unassembled WGS sequence"/>
</dbReference>
<keyword evidence="4" id="KW-0472">Membrane</keyword>
<keyword evidence="4" id="KW-0812">Transmembrane</keyword>
<gene>
    <name evidence="6" type="ORF">DFP72DRAFT_542726</name>
</gene>
<feature type="transmembrane region" description="Helical" evidence="4">
    <location>
        <begin position="534"/>
        <end position="555"/>
    </location>
</feature>
<dbReference type="CDD" id="cd17352">
    <property type="entry name" value="MFS_MCT_SLC16"/>
    <property type="match status" value="1"/>
</dbReference>
<evidence type="ECO:0000259" key="5">
    <source>
        <dbReference type="PROSITE" id="PS50850"/>
    </source>
</evidence>
<keyword evidence="4" id="KW-1133">Transmembrane helix</keyword>
<comment type="subcellular location">
    <subcellularLocation>
        <location evidence="1">Membrane</location>
        <topology evidence="1">Multi-pass membrane protein</topology>
    </subcellularLocation>
</comment>
<dbReference type="EMBL" id="JACGCI010000063">
    <property type="protein sequence ID" value="KAF6749433.1"/>
    <property type="molecule type" value="Genomic_DNA"/>
</dbReference>
<dbReference type="PROSITE" id="PS50850">
    <property type="entry name" value="MFS"/>
    <property type="match status" value="1"/>
</dbReference>
<feature type="region of interest" description="Disordered" evidence="3">
    <location>
        <begin position="1"/>
        <end position="20"/>
    </location>
</feature>
<feature type="transmembrane region" description="Helical" evidence="4">
    <location>
        <begin position="506"/>
        <end position="528"/>
    </location>
</feature>
<feature type="transmembrane region" description="Helical" evidence="4">
    <location>
        <begin position="165"/>
        <end position="186"/>
    </location>
</feature>
<dbReference type="GO" id="GO:0016020">
    <property type="term" value="C:membrane"/>
    <property type="evidence" value="ECO:0007669"/>
    <property type="project" value="UniProtKB-SubCell"/>
</dbReference>
<dbReference type="SUPFAM" id="SSF103473">
    <property type="entry name" value="MFS general substrate transporter"/>
    <property type="match status" value="1"/>
</dbReference>
<dbReference type="InterPro" id="IPR020846">
    <property type="entry name" value="MFS_dom"/>
</dbReference>
<evidence type="ECO:0000313" key="7">
    <source>
        <dbReference type="Proteomes" id="UP000521943"/>
    </source>
</evidence>
<feature type="transmembrane region" description="Helical" evidence="4">
    <location>
        <begin position="261"/>
        <end position="280"/>
    </location>
</feature>
<reference evidence="6 7" key="1">
    <citation type="submission" date="2020-07" db="EMBL/GenBank/DDBJ databases">
        <title>Comparative genomics of pyrophilous fungi reveals a link between fire events and developmental genes.</title>
        <authorList>
            <consortium name="DOE Joint Genome Institute"/>
            <person name="Steindorff A.S."/>
            <person name="Carver A."/>
            <person name="Calhoun S."/>
            <person name="Stillman K."/>
            <person name="Liu H."/>
            <person name="Lipzen A."/>
            <person name="Pangilinan J."/>
            <person name="Labutti K."/>
            <person name="Bruns T.D."/>
            <person name="Grigoriev I.V."/>
        </authorList>
    </citation>
    <scope>NUCLEOTIDE SEQUENCE [LARGE SCALE GENOMIC DNA]</scope>
    <source>
        <strain evidence="6 7">CBS 144469</strain>
    </source>
</reference>
<comment type="similarity">
    <text evidence="2">Belongs to the major facilitator superfamily. Monocarboxylate porter (TC 2.A.1.13) family.</text>
</comment>
<sequence length="568" mass="60072">MSDVEKCAEPSSANAITGSSDFDDNYASASAAAAANVAFPQPSASSHLPPALPSGSRFYPPTVVNDDICLGTRVPSFNPYHPYHEKAPPVASYPPAHFPNTSVMSWVSIGSDGDAATIHSCASGSSSIATGWHMASAPPSSTACAGSSSIAPISTLATLRARSRAGLSVFGAFLALFCTFGLMNSFGTFHAYYSRHQLGHLTPSKISWIGSLQLWVFFFSGGFIGRVFDSYGPTGLMLAGSACYALSMVATAFSMQYLHYMMSQGLFFGLSVGLLFYPSLASVSTHFTKYRATALGIVAAGSSVGGVVYPIILQRLFQSHGFRTGVLICGLASSVACLIAALTVKVAIASPTHVMNGKPKARVQRKLFDLKSITDKRFALLVVGSCFVALGLFTPFFYIVEFAHKLSSKTLEPFNPYYVLAILNAGGIIGRVAPAYLSDTLGHYNLLFPAAFLSGLSCVTLWLCSKSIAVLLGFAAVYGFTSGAFVSLITPCVVQISEGREIGTRIGMLYTVISIPSLVGGPIAGAMLTHERGSYRGMIVFSGATVMLGSLFILVDKFVLDRRVLARV</sequence>
<dbReference type="Pfam" id="PF07690">
    <property type="entry name" value="MFS_1"/>
    <property type="match status" value="1"/>
</dbReference>
<evidence type="ECO:0000313" key="6">
    <source>
        <dbReference type="EMBL" id="KAF6749433.1"/>
    </source>
</evidence>
<feature type="transmembrane region" description="Helical" evidence="4">
    <location>
        <begin position="324"/>
        <end position="348"/>
    </location>
</feature>
<evidence type="ECO:0000256" key="4">
    <source>
        <dbReference type="SAM" id="Phobius"/>
    </source>
</evidence>
<dbReference type="PANTHER" id="PTHR11360">
    <property type="entry name" value="MONOCARBOXYLATE TRANSPORTER"/>
    <property type="match status" value="1"/>
</dbReference>
<feature type="transmembrane region" description="Helical" evidence="4">
    <location>
        <begin position="469"/>
        <end position="494"/>
    </location>
</feature>
<dbReference type="GO" id="GO:0022857">
    <property type="term" value="F:transmembrane transporter activity"/>
    <property type="evidence" value="ECO:0007669"/>
    <property type="project" value="InterPro"/>
</dbReference>
<comment type="caution">
    <text evidence="6">The sequence shown here is derived from an EMBL/GenBank/DDBJ whole genome shotgun (WGS) entry which is preliminary data.</text>
</comment>
<feature type="transmembrane region" description="Helical" evidence="4">
    <location>
        <begin position="444"/>
        <end position="463"/>
    </location>
</feature>
<keyword evidence="7" id="KW-1185">Reference proteome</keyword>
<feature type="transmembrane region" description="Helical" evidence="4">
    <location>
        <begin position="378"/>
        <end position="398"/>
    </location>
</feature>
<evidence type="ECO:0000256" key="1">
    <source>
        <dbReference type="ARBA" id="ARBA00004141"/>
    </source>
</evidence>
<dbReference type="OrthoDB" id="6509908at2759"/>